<dbReference type="CDD" id="cd05169">
    <property type="entry name" value="PIKKc_TOR"/>
    <property type="match status" value="1"/>
</dbReference>
<dbReference type="GO" id="GO:0044877">
    <property type="term" value="F:protein-containing complex binding"/>
    <property type="evidence" value="ECO:0007669"/>
    <property type="project" value="InterPro"/>
</dbReference>
<dbReference type="eggNOG" id="KOG0891">
    <property type="taxonomic scope" value="Eukaryota"/>
</dbReference>
<dbReference type="InterPro" id="IPR009076">
    <property type="entry name" value="FRB_dom"/>
</dbReference>
<reference evidence="9" key="2">
    <citation type="journal article" date="2007" name="Science">
        <title>Draft genome sequence of the sexually transmitted pathogen Trichomonas vaginalis.</title>
        <authorList>
            <person name="Carlton J.M."/>
            <person name="Hirt R.P."/>
            <person name="Silva J.C."/>
            <person name="Delcher A.L."/>
            <person name="Schatz M."/>
            <person name="Zhao Q."/>
            <person name="Wortman J.R."/>
            <person name="Bidwell S.L."/>
            <person name="Alsmark U.C.M."/>
            <person name="Besteiro S."/>
            <person name="Sicheritz-Ponten T."/>
            <person name="Noel C.J."/>
            <person name="Dacks J.B."/>
            <person name="Foster P.G."/>
            <person name="Simillion C."/>
            <person name="Van de Peer Y."/>
            <person name="Miranda-Saavedra D."/>
            <person name="Barton G.J."/>
            <person name="Westrop G.D."/>
            <person name="Mueller S."/>
            <person name="Dessi D."/>
            <person name="Fiori P.L."/>
            <person name="Ren Q."/>
            <person name="Paulsen I."/>
            <person name="Zhang H."/>
            <person name="Bastida-Corcuera F.D."/>
            <person name="Simoes-Barbosa A."/>
            <person name="Brown M.T."/>
            <person name="Hayes R.D."/>
            <person name="Mukherjee M."/>
            <person name="Okumura C.Y."/>
            <person name="Schneider R."/>
            <person name="Smith A.J."/>
            <person name="Vanacova S."/>
            <person name="Villalvazo M."/>
            <person name="Haas B.J."/>
            <person name="Pertea M."/>
            <person name="Feldblyum T.V."/>
            <person name="Utterback T.R."/>
            <person name="Shu C.L."/>
            <person name="Osoegawa K."/>
            <person name="de Jong P.J."/>
            <person name="Hrdy I."/>
            <person name="Horvathova L."/>
            <person name="Zubacova Z."/>
            <person name="Dolezal P."/>
            <person name="Malik S.B."/>
            <person name="Logsdon J.M. Jr."/>
            <person name="Henze K."/>
            <person name="Gupta A."/>
            <person name="Wang C.C."/>
            <person name="Dunne R.L."/>
            <person name="Upcroft J.A."/>
            <person name="Upcroft P."/>
            <person name="White O."/>
            <person name="Salzberg S.L."/>
            <person name="Tang P."/>
            <person name="Chiu C.-H."/>
            <person name="Lee Y.-S."/>
            <person name="Embley T.M."/>
            <person name="Coombs G.H."/>
            <person name="Mottram J.C."/>
            <person name="Tachezy J."/>
            <person name="Fraser-Liggett C.M."/>
            <person name="Johnson P.J."/>
        </authorList>
    </citation>
    <scope>NUCLEOTIDE SEQUENCE [LARGE SCALE GENOMIC DNA]</scope>
    <source>
        <strain evidence="9">G3</strain>
    </source>
</reference>
<dbReference type="VEuPathDB" id="TrichDB:TVAGG3_0038120"/>
<dbReference type="InterPro" id="IPR036940">
    <property type="entry name" value="PI3/4_kinase_cat_sf"/>
</dbReference>
<comment type="catalytic activity">
    <reaction evidence="4">
        <text>L-seryl-[protein] + ATP = O-phospho-L-seryl-[protein] + ADP + H(+)</text>
        <dbReference type="Rhea" id="RHEA:17989"/>
        <dbReference type="Rhea" id="RHEA-COMP:9863"/>
        <dbReference type="Rhea" id="RHEA-COMP:11604"/>
        <dbReference type="ChEBI" id="CHEBI:15378"/>
        <dbReference type="ChEBI" id="CHEBI:29999"/>
        <dbReference type="ChEBI" id="CHEBI:30616"/>
        <dbReference type="ChEBI" id="CHEBI:83421"/>
        <dbReference type="ChEBI" id="CHEBI:456216"/>
        <dbReference type="EC" id="2.7.11.1"/>
    </reaction>
</comment>
<dbReference type="Pfam" id="PF08771">
    <property type="entry name" value="FRB_dom"/>
    <property type="match status" value="1"/>
</dbReference>
<dbReference type="VEuPathDB" id="TrichDB:TVAG_040340"/>
<name>A2F1S9_TRIV3</name>
<dbReference type="Gene3D" id="1.10.1070.11">
    <property type="entry name" value="Phosphatidylinositol 3-/4-kinase, catalytic domain"/>
    <property type="match status" value="1"/>
</dbReference>
<dbReference type="PROSITE" id="PS51190">
    <property type="entry name" value="FATC"/>
    <property type="match status" value="1"/>
</dbReference>
<dbReference type="InterPro" id="IPR003152">
    <property type="entry name" value="FATC_dom"/>
</dbReference>
<dbReference type="GO" id="GO:0031929">
    <property type="term" value="P:TOR signaling"/>
    <property type="evidence" value="ECO:0000318"/>
    <property type="project" value="GO_Central"/>
</dbReference>
<evidence type="ECO:0000256" key="4">
    <source>
        <dbReference type="ARBA" id="ARBA00048679"/>
    </source>
</evidence>
<accession>A2F1S9</accession>
<comment type="catalytic activity">
    <reaction evidence="3 5">
        <text>L-threonyl-[protein] + ATP = O-phospho-L-threonyl-[protein] + ADP + H(+)</text>
        <dbReference type="Rhea" id="RHEA:46608"/>
        <dbReference type="Rhea" id="RHEA-COMP:11060"/>
        <dbReference type="Rhea" id="RHEA-COMP:11605"/>
        <dbReference type="ChEBI" id="CHEBI:15378"/>
        <dbReference type="ChEBI" id="CHEBI:30013"/>
        <dbReference type="ChEBI" id="CHEBI:30616"/>
        <dbReference type="ChEBI" id="CHEBI:61977"/>
        <dbReference type="ChEBI" id="CHEBI:456216"/>
        <dbReference type="EC" id="2.7.11.1"/>
    </reaction>
</comment>
<evidence type="ECO:0000256" key="1">
    <source>
        <dbReference type="ARBA" id="ARBA00011031"/>
    </source>
</evidence>
<keyword evidence="5" id="KW-0547">Nucleotide-binding</keyword>
<dbReference type="InterPro" id="IPR016024">
    <property type="entry name" value="ARM-type_fold"/>
</dbReference>
<dbReference type="STRING" id="5722.A2F1S9"/>
<dbReference type="Pfam" id="PF02259">
    <property type="entry name" value="FAT"/>
    <property type="match status" value="1"/>
</dbReference>
<dbReference type="PANTHER" id="PTHR11139">
    <property type="entry name" value="ATAXIA TELANGIECTASIA MUTATED ATM -RELATED"/>
    <property type="match status" value="1"/>
</dbReference>
<reference evidence="9" key="1">
    <citation type="submission" date="2006-10" db="EMBL/GenBank/DDBJ databases">
        <authorList>
            <person name="Amadeo P."/>
            <person name="Zhao Q."/>
            <person name="Wortman J."/>
            <person name="Fraser-Liggett C."/>
            <person name="Carlton J."/>
        </authorList>
    </citation>
    <scope>NUCLEOTIDE SEQUENCE</scope>
    <source>
        <strain evidence="9">G3</strain>
    </source>
</reference>
<keyword evidence="10" id="KW-1185">Reference proteome</keyword>
<dbReference type="FunFam" id="3.30.1010.10:FF:000025">
    <property type="entry name" value="PIKK family atypical protein kinase"/>
    <property type="match status" value="1"/>
</dbReference>
<dbReference type="FunFam" id="1.25.10.10:FF:001919">
    <property type="entry name" value="Serine/threonine-protein kinase TOR"/>
    <property type="match status" value="1"/>
</dbReference>
<dbReference type="SMR" id="A2F1S9"/>
<evidence type="ECO:0000313" key="9">
    <source>
        <dbReference type="EMBL" id="EAY01129.1"/>
    </source>
</evidence>
<keyword evidence="2" id="KW-0677">Repeat</keyword>
<dbReference type="EC" id="2.7.11.1" evidence="5"/>
<evidence type="ECO:0000259" key="6">
    <source>
        <dbReference type="PROSITE" id="PS50290"/>
    </source>
</evidence>
<dbReference type="KEGG" id="tva:4758948"/>
<dbReference type="GO" id="GO:0106310">
    <property type="term" value="F:protein serine kinase activity"/>
    <property type="evidence" value="ECO:0007669"/>
    <property type="project" value="RHEA"/>
</dbReference>
<keyword evidence="5 9" id="KW-0418">Kinase</keyword>
<dbReference type="PANTHER" id="PTHR11139:SF9">
    <property type="entry name" value="SERINE_THREONINE-PROTEIN KINASE MTOR"/>
    <property type="match status" value="1"/>
</dbReference>
<dbReference type="InterPro" id="IPR014009">
    <property type="entry name" value="PIK_FAT"/>
</dbReference>
<dbReference type="PROSITE" id="PS51189">
    <property type="entry name" value="FAT"/>
    <property type="match status" value="1"/>
</dbReference>
<protein>
    <recommendedName>
        <fullName evidence="5">Serine/threonine-protein kinase TOR</fullName>
        <ecNumber evidence="5">2.7.11.1</ecNumber>
    </recommendedName>
</protein>
<dbReference type="Pfam" id="PF00454">
    <property type="entry name" value="PI3_PI4_kinase"/>
    <property type="match status" value="1"/>
</dbReference>
<dbReference type="SMART" id="SM01343">
    <property type="entry name" value="FATC"/>
    <property type="match status" value="1"/>
</dbReference>
<gene>
    <name evidence="9" type="ORF">TVAG_040340</name>
</gene>
<comment type="similarity">
    <text evidence="1 5">Belongs to the PI3/PI4-kinase family.</text>
</comment>
<evidence type="ECO:0000259" key="7">
    <source>
        <dbReference type="PROSITE" id="PS51189"/>
    </source>
</evidence>
<dbReference type="GO" id="GO:0016242">
    <property type="term" value="P:negative regulation of macroautophagy"/>
    <property type="evidence" value="ECO:0000318"/>
    <property type="project" value="GO_Central"/>
</dbReference>
<proteinExistence type="inferred from homology"/>
<keyword evidence="5" id="KW-0723">Serine/threonine-protein kinase</keyword>
<dbReference type="SMART" id="SM01345">
    <property type="entry name" value="Rapamycin_bind"/>
    <property type="match status" value="1"/>
</dbReference>
<dbReference type="Proteomes" id="UP000001542">
    <property type="component" value="Unassembled WGS sequence"/>
</dbReference>
<dbReference type="GO" id="GO:0005737">
    <property type="term" value="C:cytoplasm"/>
    <property type="evidence" value="ECO:0000318"/>
    <property type="project" value="GO_Central"/>
</dbReference>
<dbReference type="SUPFAM" id="SSF56112">
    <property type="entry name" value="Protein kinase-like (PK-like)"/>
    <property type="match status" value="1"/>
</dbReference>
<keyword evidence="5" id="KW-0808">Transferase</keyword>
<dbReference type="InterPro" id="IPR024585">
    <property type="entry name" value="mTOR_dom"/>
</dbReference>
<dbReference type="Gene3D" id="1.25.10.10">
    <property type="entry name" value="Leucine-rich Repeat Variant"/>
    <property type="match status" value="2"/>
</dbReference>
<evidence type="ECO:0000259" key="8">
    <source>
        <dbReference type="PROSITE" id="PS51190"/>
    </source>
</evidence>
<dbReference type="GO" id="GO:0005524">
    <property type="term" value="F:ATP binding"/>
    <property type="evidence" value="ECO:0007669"/>
    <property type="project" value="UniProtKB-KW"/>
</dbReference>
<dbReference type="InterPro" id="IPR011009">
    <property type="entry name" value="Kinase-like_dom_sf"/>
</dbReference>
<dbReference type="InterPro" id="IPR026683">
    <property type="entry name" value="TOR_cat"/>
</dbReference>
<dbReference type="GO" id="GO:0005634">
    <property type="term" value="C:nucleus"/>
    <property type="evidence" value="ECO:0000318"/>
    <property type="project" value="GO_Central"/>
</dbReference>
<dbReference type="SMART" id="SM00146">
    <property type="entry name" value="PI3Kc"/>
    <property type="match status" value="1"/>
</dbReference>
<dbReference type="InParanoid" id="A2F1S9"/>
<feature type="domain" description="PI3K/PI4K catalytic" evidence="6">
    <location>
        <begin position="1868"/>
        <end position="2181"/>
    </location>
</feature>
<dbReference type="EMBL" id="DS113577">
    <property type="protein sequence ID" value="EAY01129.1"/>
    <property type="molecule type" value="Genomic_DNA"/>
</dbReference>
<dbReference type="FunFam" id="1.10.1070.11:FF:000029">
    <property type="entry name" value="Serine/threonine-protein kinase TOR"/>
    <property type="match status" value="1"/>
</dbReference>
<evidence type="ECO:0000256" key="3">
    <source>
        <dbReference type="ARBA" id="ARBA00047899"/>
    </source>
</evidence>
<dbReference type="Pfam" id="PF11865">
    <property type="entry name" value="mTOR_dom"/>
    <property type="match status" value="1"/>
</dbReference>
<dbReference type="OrthoDB" id="381190at2759"/>
<dbReference type="RefSeq" id="XP_001313981.1">
    <property type="nucleotide sequence ID" value="XM_001313976.1"/>
</dbReference>
<dbReference type="InterPro" id="IPR050517">
    <property type="entry name" value="DDR_Repair_Kinase"/>
</dbReference>
<feature type="domain" description="FATC" evidence="8">
    <location>
        <begin position="2204"/>
        <end position="2236"/>
    </location>
</feature>
<sequence>MERVSNNNFNKYIDDFFEILSNLSKEPIVEDSMRTAIGILSLHSFGFPDFPKLSMIFDRIIPQVDTEYVLFTSWVAGRLIHHPNIEQSRYVSHLFDRVVGWIRATGRRSRHLAAVHMLSAMSANDGSDIVTNFLQIQPLIWVLVSHPSAQLVRATSDAIFMFTRASIRYGRSELESNMNFFTIICSRLLSLESPNKIYSALTIMTQLVRANPDFYLQNFHYYFKMIKDACAHSQLLVKCAEFVTLTYFVFIDKNQFINNVAPYILTFMPLIYNEFPRDIAKALEIIICQCPEIYENKLDEFKKQIDDNTIDINSTAIIYAALFQAYGTKALPISEKLVDDTLNSPLTPEVGNFYINYAIINTKEFKVPLCNRLLTELQNTKTKSALVALDVISRMPSEALIDHETFLCLITDKITEHSEEYTSMIPKAMYHLTTSCESLSGSVIKKLFQLAIFDRSTAVRNAILEVLVSHASKELASPEYIKYLNIFTSDDSAIVRSKAFDLIAKISSINPLLISQITRDRILNYFFTLDNVPSIRTRVKIVRTMPQLIKAIGMTIKIYAPTIIDICSRHIIQDEERSKLNNFLEVSAADELFSVLCESLVLVAPVDANSMSKHVESVIPALCDYLRVTENRRLVLSCLKLLFVLLSPPASTMITRGMVPVILGACSKFLNVTRSRKARMNVLKVIGAIGILEVHQRPQIKPYEAPDFAEDNLSRQFYHPSRDNTGGVDDTLLMQQNTAEQCVTAIVSSSLLDIFKDDSLSDFHNDAALALVDVLSNPKMGVLPYFDKFVSRLLDVIEKASDSDLEQVYIPLYTRLIFSTGQNTSPFMDRSLDIISKRFNQKIALQCIDLIIAFATVMKDHFVKSSANTICLLIQCLDSEKYTNEKTSISVLEAFELFCEYQNDLSFLIISAVSDAIVCEQTFKNVRIAALRCFDKMVRSVDVFKDLGQIVRALEFCLTMNDQETVDTAMNLLYSLLLAQGIQFLINADLLLDLIKIRGLETPQLKNIINAVSHGQGYSNFSPIKSPASLPSKNRTINNQQQYIFFEESIIARVMSPALGYGIHLEQWLHSFILTTISGNPSPCIRACSTLASNHRPLAFALFRIAFYTCWKQISSEGRKQISETFLSILVAQENYESVVKELLELIFFMRKMDPPMNIPAQDIARACLRYGYDAFALYLQQNEMYSEKIVKPRTVLQLIEVYIQIGEWDNAHAIWKLYSTKIQAINKPETQAKLRLWDRVIPIYKEKFKRGDKSNSFRGLVKSLASMARWPELAELMPTFKTMQLADQRTTAPYFANAMMHLRRWDELDDALQPAPEDSMRCFSLKAISALHMKKYDIVDRIIDNAFSLLASRPITLWADNQQIHTDTMLVAQQLVEILEMKNWQLNEEMRPSIEEVWQERLTMAPRDFELWLKILGNRAAITGVHYDSYIDFFQLRSVTMDTKIHMNAFNAIFSEFTEDSDDALPQICHAVTQWSMGNRKEAIDKIKSLSDTVEGDLADRCHMLYASWLIETGESLNEFKEAYKQLQMMPAVSDCLLGNLKKSHRKVSNTTALFLPKAIVNAMKEDSINVNVLRMWSDVNTQLIELDPPNLPHYVTNAIDALSQCCTISPSFTDVVQLLNLFFDHANEGDIFEHTTNNCLNRLQPKLLLQASPQLLVQLSHPVPEVAQFVHDTVFNLLHEHYHELIFSVIVMKFSKDAGRSKAAFGLFDEFKKMNPSAHDEVFTIRKCLLRAAVTWYEKVIQRITDAFDHYALQQFDLMVDTLRSIVQMVKAPKCALHDQFKESYQVNIQALERILKVFSPHNQGQMNQLTLWCKSMQASLTEDIKKVRIIQLSSISKPLAEKTHFQLAVPGTYKPGKPIIRIQYFVGQFSVYMSKQQPKDVVIRGEDGNFYQYLVKGHEDLRLDERIMQFFRLINNFLKRETCFGAQVIQTMSVIPLSITNGLVQWVTGTDTLRSVVEQYRRLMNRDPIQEYLLTESLSYVSFDYMMPIQKYHVISKVMNIVPDTDIANFFYLKANTAEQWHKRTVTFSISAALTSMVGYVFGLGDRHPSNLLIDRFTGKLIHIDFGDCFERAAKRKFLPEVVPFRLTRMMCKAMGVTGPDGTFRDAFVNTSRVLRENKRILIMVLAIFVHEPLVDPKEHRSGSSNTKTDQMSFVGMTEVTGSVIDKGRVLLAEPRDKTTNTEMRARVNQKLSGTDFNENEALSVEDQATKLIKIATDPYNLAKMYSGWCPFW</sequence>
<dbReference type="InterPro" id="IPR003151">
    <property type="entry name" value="PIK-rel_kinase_FAT"/>
</dbReference>
<evidence type="ECO:0000256" key="2">
    <source>
        <dbReference type="ARBA" id="ARBA00022737"/>
    </source>
</evidence>
<dbReference type="Pfam" id="PF02260">
    <property type="entry name" value="FATC"/>
    <property type="match status" value="1"/>
</dbReference>
<dbReference type="InterPro" id="IPR011989">
    <property type="entry name" value="ARM-like"/>
</dbReference>
<dbReference type="PROSITE" id="PS50290">
    <property type="entry name" value="PI3_4_KINASE_3"/>
    <property type="match status" value="1"/>
</dbReference>
<keyword evidence="5" id="KW-0067">ATP-binding</keyword>
<feature type="domain" description="FAT" evidence="7">
    <location>
        <begin position="1175"/>
        <end position="1697"/>
    </location>
</feature>
<dbReference type="Gene3D" id="3.30.1010.10">
    <property type="entry name" value="Phosphatidylinositol 3-kinase Catalytic Subunit, Chain A, domain 4"/>
    <property type="match status" value="1"/>
</dbReference>
<dbReference type="SUPFAM" id="SSF48371">
    <property type="entry name" value="ARM repeat"/>
    <property type="match status" value="2"/>
</dbReference>
<dbReference type="GO" id="GO:0038201">
    <property type="term" value="C:TOR complex"/>
    <property type="evidence" value="ECO:0000318"/>
    <property type="project" value="GO_Central"/>
</dbReference>
<evidence type="ECO:0000256" key="5">
    <source>
        <dbReference type="RuleBase" id="RU364109"/>
    </source>
</evidence>
<dbReference type="InterPro" id="IPR000403">
    <property type="entry name" value="PI3/4_kinase_cat_dom"/>
</dbReference>
<dbReference type="FunFam" id="1.25.10.10:FF:000877">
    <property type="entry name" value="Serine/threonine-protein kinase TOR"/>
    <property type="match status" value="1"/>
</dbReference>
<evidence type="ECO:0000313" key="10">
    <source>
        <dbReference type="Proteomes" id="UP000001542"/>
    </source>
</evidence>
<organism evidence="9 10">
    <name type="scientific">Trichomonas vaginalis (strain ATCC PRA-98 / G3)</name>
    <dbReference type="NCBI Taxonomy" id="412133"/>
    <lineage>
        <taxon>Eukaryota</taxon>
        <taxon>Metamonada</taxon>
        <taxon>Parabasalia</taxon>
        <taxon>Trichomonadida</taxon>
        <taxon>Trichomonadidae</taxon>
        <taxon>Trichomonas</taxon>
    </lineage>
</organism>
<dbReference type="GO" id="GO:0004674">
    <property type="term" value="F:protein serine/threonine kinase activity"/>
    <property type="evidence" value="ECO:0000318"/>
    <property type="project" value="GO_Central"/>
</dbReference>
<dbReference type="SMART" id="SM01346">
    <property type="entry name" value="DUF3385"/>
    <property type="match status" value="1"/>
</dbReference>